<keyword evidence="3" id="KW-1185">Reference proteome</keyword>
<name>A0A7X4HFS4_9BURK</name>
<dbReference type="AlphaFoldDB" id="A0A7X4HFS4"/>
<gene>
    <name evidence="2" type="ORF">GTP77_20105</name>
</gene>
<comment type="caution">
    <text evidence="2">The sequence shown here is derived from an EMBL/GenBank/DDBJ whole genome shotgun (WGS) entry which is preliminary data.</text>
</comment>
<reference evidence="2 3" key="1">
    <citation type="submission" date="2019-12" db="EMBL/GenBank/DDBJ databases">
        <title>Novel species isolated from a subtropical stream in China.</title>
        <authorList>
            <person name="Lu H."/>
        </authorList>
    </citation>
    <scope>NUCLEOTIDE SEQUENCE [LARGE SCALE GENOMIC DNA]</scope>
    <source>
        <strain evidence="2 3">FT127W</strain>
    </source>
</reference>
<feature type="chain" id="PRO_5030511939" description="DUF3108 domain-containing protein" evidence="1">
    <location>
        <begin position="24"/>
        <end position="260"/>
    </location>
</feature>
<evidence type="ECO:0000313" key="3">
    <source>
        <dbReference type="Proteomes" id="UP000450676"/>
    </source>
</evidence>
<feature type="signal peptide" evidence="1">
    <location>
        <begin position="1"/>
        <end position="23"/>
    </location>
</feature>
<dbReference type="RefSeq" id="WP_161073929.1">
    <property type="nucleotide sequence ID" value="NZ_WWCU01000025.1"/>
</dbReference>
<organism evidence="2 3">
    <name type="scientific">Pseudoduganella aquatica</name>
    <dbReference type="NCBI Taxonomy" id="2660641"/>
    <lineage>
        <taxon>Bacteria</taxon>
        <taxon>Pseudomonadati</taxon>
        <taxon>Pseudomonadota</taxon>
        <taxon>Betaproteobacteria</taxon>
        <taxon>Burkholderiales</taxon>
        <taxon>Oxalobacteraceae</taxon>
        <taxon>Telluria group</taxon>
        <taxon>Pseudoduganella</taxon>
    </lineage>
</organism>
<sequence>MKKTVLGALAALLLSPCATGAFAAEPAEPAKAQSKEPPPVVIQGIRNPELKTYRVMAAGLDAFDDYHTLAPAAPEVRFRLRARSGAKNVEMENLAIRVAGDSVSIHLPVAADHTFSLPRSEEARRENADLLLNKPKGGYRWEPDIHSAGVPQGMRRLGDLRLECKVLVATAKEEIGFWFTSLVNTILLTTDWCGHEKIKLHKVTQRAVASATLLHGEQRVPLQLSSDGMGYLPPLGEKIYLDDELIEIQFVEAQEPKPAA</sequence>
<evidence type="ECO:0000256" key="1">
    <source>
        <dbReference type="SAM" id="SignalP"/>
    </source>
</evidence>
<accession>A0A7X4HFS4</accession>
<protein>
    <recommendedName>
        <fullName evidence="4">DUF3108 domain-containing protein</fullName>
    </recommendedName>
</protein>
<evidence type="ECO:0008006" key="4">
    <source>
        <dbReference type="Google" id="ProtNLM"/>
    </source>
</evidence>
<evidence type="ECO:0000313" key="2">
    <source>
        <dbReference type="EMBL" id="MYN09632.1"/>
    </source>
</evidence>
<proteinExistence type="predicted"/>
<dbReference type="EMBL" id="WWCU01000025">
    <property type="protein sequence ID" value="MYN09632.1"/>
    <property type="molecule type" value="Genomic_DNA"/>
</dbReference>
<dbReference type="Proteomes" id="UP000450676">
    <property type="component" value="Unassembled WGS sequence"/>
</dbReference>
<keyword evidence="1" id="KW-0732">Signal</keyword>